<keyword evidence="4" id="KW-1185">Reference proteome</keyword>
<dbReference type="Proteomes" id="UP001221142">
    <property type="component" value="Unassembled WGS sequence"/>
</dbReference>
<sequence>MMTFIPLAIVASLSLVGAAPLGGYKPRPGETTATAHPSGLPFSPEFAPGPVILPPAMSSSLAIAASSIALVPSSQSMAPGRPARWVRAGVPIATGAIGLVPGLTISLKNFVDDLFNTVGDSAPGAVKRAHVPSMVGHLNELPPFESDLFDYYLDHLRVILTPTSDMQPAAPCYSTATGENSVIGNEGCRVGRTESMVGGGIGNRPNGISRERWATALLEREAEQCQHDFYASQSHIHLSRNTSRYWRANKGGDTPCNDVKEREVAITGAQAAAIKKFRRERGGAAAMRARIRRGCRATGVEASSMSRGRYLWRDLSDGGWSSPWTSYTPSCEHRPGFTKSTRNKIERMQR</sequence>
<feature type="chain" id="PRO_5042125008" evidence="2">
    <location>
        <begin position="19"/>
        <end position="350"/>
    </location>
</feature>
<feature type="region of interest" description="Disordered" evidence="1">
    <location>
        <begin position="331"/>
        <end position="350"/>
    </location>
</feature>
<evidence type="ECO:0000256" key="2">
    <source>
        <dbReference type="SAM" id="SignalP"/>
    </source>
</evidence>
<proteinExistence type="predicted"/>
<comment type="caution">
    <text evidence="3">The sequence shown here is derived from an EMBL/GenBank/DDBJ whole genome shotgun (WGS) entry which is preliminary data.</text>
</comment>
<feature type="signal peptide" evidence="2">
    <location>
        <begin position="1"/>
        <end position="18"/>
    </location>
</feature>
<keyword evidence="2" id="KW-0732">Signal</keyword>
<name>A0AAD7BMS0_9AGAR</name>
<gene>
    <name evidence="3" type="ORF">FB45DRAFT_868873</name>
</gene>
<accession>A0AAD7BMS0</accession>
<evidence type="ECO:0000313" key="3">
    <source>
        <dbReference type="EMBL" id="KAJ7625712.1"/>
    </source>
</evidence>
<organism evidence="3 4">
    <name type="scientific">Roridomyces roridus</name>
    <dbReference type="NCBI Taxonomy" id="1738132"/>
    <lineage>
        <taxon>Eukaryota</taxon>
        <taxon>Fungi</taxon>
        <taxon>Dikarya</taxon>
        <taxon>Basidiomycota</taxon>
        <taxon>Agaricomycotina</taxon>
        <taxon>Agaricomycetes</taxon>
        <taxon>Agaricomycetidae</taxon>
        <taxon>Agaricales</taxon>
        <taxon>Marasmiineae</taxon>
        <taxon>Mycenaceae</taxon>
        <taxon>Roridomyces</taxon>
    </lineage>
</organism>
<reference evidence="3" key="1">
    <citation type="submission" date="2023-03" db="EMBL/GenBank/DDBJ databases">
        <title>Massive genome expansion in bonnet fungi (Mycena s.s.) driven by repeated elements and novel gene families across ecological guilds.</title>
        <authorList>
            <consortium name="Lawrence Berkeley National Laboratory"/>
            <person name="Harder C.B."/>
            <person name="Miyauchi S."/>
            <person name="Viragh M."/>
            <person name="Kuo A."/>
            <person name="Thoen E."/>
            <person name="Andreopoulos B."/>
            <person name="Lu D."/>
            <person name="Skrede I."/>
            <person name="Drula E."/>
            <person name="Henrissat B."/>
            <person name="Morin E."/>
            <person name="Kohler A."/>
            <person name="Barry K."/>
            <person name="LaButti K."/>
            <person name="Morin E."/>
            <person name="Salamov A."/>
            <person name="Lipzen A."/>
            <person name="Mereny Z."/>
            <person name="Hegedus B."/>
            <person name="Baldrian P."/>
            <person name="Stursova M."/>
            <person name="Weitz H."/>
            <person name="Taylor A."/>
            <person name="Grigoriev I.V."/>
            <person name="Nagy L.G."/>
            <person name="Martin F."/>
            <person name="Kauserud H."/>
        </authorList>
    </citation>
    <scope>NUCLEOTIDE SEQUENCE</scope>
    <source>
        <strain evidence="3">9284</strain>
    </source>
</reference>
<evidence type="ECO:0000313" key="4">
    <source>
        <dbReference type="Proteomes" id="UP001221142"/>
    </source>
</evidence>
<dbReference type="EMBL" id="JARKIF010000012">
    <property type="protein sequence ID" value="KAJ7625712.1"/>
    <property type="molecule type" value="Genomic_DNA"/>
</dbReference>
<evidence type="ECO:0000256" key="1">
    <source>
        <dbReference type="SAM" id="MobiDB-lite"/>
    </source>
</evidence>
<protein>
    <submittedName>
        <fullName evidence="3">Uncharacterized protein</fullName>
    </submittedName>
</protein>
<dbReference type="AlphaFoldDB" id="A0AAD7BMS0"/>